<evidence type="ECO:0000313" key="3">
    <source>
        <dbReference type="EMBL" id="NLR69163.1"/>
    </source>
</evidence>
<organism evidence="3 4">
    <name type="scientific">Chitinophaga varians</name>
    <dbReference type="NCBI Taxonomy" id="2202339"/>
    <lineage>
        <taxon>Bacteria</taxon>
        <taxon>Pseudomonadati</taxon>
        <taxon>Bacteroidota</taxon>
        <taxon>Chitinophagia</taxon>
        <taxon>Chitinophagales</taxon>
        <taxon>Chitinophagaceae</taxon>
        <taxon>Chitinophaga</taxon>
    </lineage>
</organism>
<comment type="caution">
    <text evidence="3">The sequence shown here is derived from an EMBL/GenBank/DDBJ whole genome shotgun (WGS) entry which is preliminary data.</text>
</comment>
<evidence type="ECO:0000256" key="1">
    <source>
        <dbReference type="SAM" id="Coils"/>
    </source>
</evidence>
<evidence type="ECO:0000256" key="2">
    <source>
        <dbReference type="SAM" id="Phobius"/>
    </source>
</evidence>
<feature type="transmembrane region" description="Helical" evidence="2">
    <location>
        <begin position="95"/>
        <end position="119"/>
    </location>
</feature>
<keyword evidence="4" id="KW-1185">Reference proteome</keyword>
<name>A0A847S172_9BACT</name>
<keyword evidence="2" id="KW-0472">Membrane</keyword>
<keyword evidence="2" id="KW-1133">Transmembrane helix</keyword>
<dbReference type="EMBL" id="JABAIA010000004">
    <property type="protein sequence ID" value="NLR69163.1"/>
    <property type="molecule type" value="Genomic_DNA"/>
</dbReference>
<keyword evidence="2" id="KW-0812">Transmembrane</keyword>
<accession>A0A847S172</accession>
<gene>
    <name evidence="3" type="ORF">HGH92_33000</name>
</gene>
<dbReference type="AlphaFoldDB" id="A0A847S172"/>
<dbReference type="RefSeq" id="WP_168875089.1">
    <property type="nucleotide sequence ID" value="NZ_JABAIA010000004.1"/>
</dbReference>
<keyword evidence="1" id="KW-0175">Coiled coil</keyword>
<protein>
    <submittedName>
        <fullName evidence="3">Uncharacterized protein</fullName>
    </submittedName>
</protein>
<evidence type="ECO:0000313" key="4">
    <source>
        <dbReference type="Proteomes" id="UP000570474"/>
    </source>
</evidence>
<sequence length="121" mass="13825">MLASNDEIYYIFRKDLHLSEEKTRALLLNMDIAIGETLAKNFIAPTNVSKSYLKLDKVAHSQHSIKEEVEELKEEVNQLKKEIKRFVGTVCTRTGYFIVGTVGILIILNIVLNIVIVTYKK</sequence>
<dbReference type="Proteomes" id="UP000570474">
    <property type="component" value="Unassembled WGS sequence"/>
</dbReference>
<proteinExistence type="predicted"/>
<reference evidence="3 4" key="1">
    <citation type="submission" date="2020-04" db="EMBL/GenBank/DDBJ databases">
        <authorList>
            <person name="Yin C."/>
        </authorList>
    </citation>
    <scope>NUCLEOTIDE SEQUENCE [LARGE SCALE GENOMIC DNA]</scope>
    <source>
        <strain evidence="3 4">Ae27</strain>
    </source>
</reference>
<feature type="coiled-coil region" evidence="1">
    <location>
        <begin position="55"/>
        <end position="89"/>
    </location>
</feature>